<keyword evidence="5" id="KW-0677">Repeat</keyword>
<evidence type="ECO:0000256" key="12">
    <source>
        <dbReference type="ARBA" id="ARBA00044000"/>
    </source>
</evidence>
<evidence type="ECO:0000256" key="9">
    <source>
        <dbReference type="ARBA" id="ARBA00023180"/>
    </source>
</evidence>
<protein>
    <submittedName>
        <fullName evidence="17">Collagen alpha-6(VI) chain-like</fullName>
    </submittedName>
</protein>
<dbReference type="FunFam" id="3.40.50.410:FF:000003">
    <property type="entry name" value="Collagen type VI alpha 3 chain"/>
    <property type="match status" value="2"/>
</dbReference>
<accession>A0AAD1RX78</accession>
<evidence type="ECO:0000256" key="4">
    <source>
        <dbReference type="ARBA" id="ARBA00022729"/>
    </source>
</evidence>
<keyword evidence="9" id="KW-0325">Glycoprotein</keyword>
<dbReference type="FunFam" id="3.40.50.410:FF:000004">
    <property type="entry name" value="collagen alpha-6(VI) chain"/>
    <property type="match status" value="5"/>
</dbReference>
<dbReference type="SMART" id="SM00131">
    <property type="entry name" value="KU"/>
    <property type="match status" value="1"/>
</dbReference>
<feature type="domain" description="VWFA" evidence="15">
    <location>
        <begin position="33"/>
        <end position="207"/>
    </location>
</feature>
<evidence type="ECO:0000256" key="13">
    <source>
        <dbReference type="SAM" id="MobiDB-lite"/>
    </source>
</evidence>
<dbReference type="PROSITE" id="PS50234">
    <property type="entry name" value="VWFA"/>
    <property type="match status" value="10"/>
</dbReference>
<evidence type="ECO:0000313" key="17">
    <source>
        <dbReference type="EMBL" id="CAH2283004.1"/>
    </source>
</evidence>
<evidence type="ECO:0000256" key="6">
    <source>
        <dbReference type="ARBA" id="ARBA00022889"/>
    </source>
</evidence>
<dbReference type="GO" id="GO:0007155">
    <property type="term" value="P:cell adhesion"/>
    <property type="evidence" value="ECO:0007669"/>
    <property type="project" value="UniProtKB-KW"/>
</dbReference>
<proteinExistence type="inferred from homology"/>
<dbReference type="InterPro" id="IPR008160">
    <property type="entry name" value="Collagen"/>
</dbReference>
<sequence length="2712" mass="297947">MGVLKTMFILLCGSFLHVTRSQNTVCKGENTADIVFLVDGSWSIGTSNFQTMKDFLYTLISGFDVGSDKIRVALIQYSETPLTEFYLNTYSSKEEVLDYIRTLKYKGGGTNTGLSLQYMLENHFTDIAGSRAEEGVPQIAVVITDGHAQDNIKEPAKQVKDAGITLYALGIKDALLTELNEIASDPDYKHVYNVADFNALQGISQNMLQGLCTTVEEAVRQTGQIAQVCRKANLADIVFLVESSDQIGEENFQNIKNFLHGFVSSLDVGINKVRVGLVQYSVDINPVFRLNKYSLKAEVLEEIQNFQFLGGEAYTGKALRYINNNFFVETAGSRAADNIAQILIMITSGESADGILKAARDLKSKAISIYVTGPNVKDNAEVQEVADGPSEKFVHSIDTFDDSDEIIKPLLDNVCFSIEAQIQTFAKRYADIVFVVDSSSSIGSGAFQQIKGFIAGIIEQLDVGINRHRVGLAQYSGDPQTEFLFNTYETKEEIQNHIQLSFTFRGGPLNTGRALDFVRSTFFIEEAGSRISQATPQFVVLITSSRSEDNVIGSAKELRGIGVTTVSVGIRNSDREELKAIATDPYVYQINELQGIQNVQDQVTNIIVTQQMLTFSLKTQVPDVCSTASVADIVFLIDESSSIGATNFQLTRVFLHKVVNALDISLNNVRVGLVLYSDEPRLEFNLNSFDKKLDILDYITKLPYRGGKAHTGAAIDFLRKKMFSKQNGGRAHQGVQQIAVIMTNGNSVDSPAKPARKLRRSGVEVFVVGFQNANNTELEVIASHPPRKHLTNVESFLQLSNIEQKLKKRLCKEIVEQAFSIPMFARTLREGCVDTEEADIYFLIDGSGSIYPEDFDDMKAFMTELINMFQVGKDRVRFGVVQYSDTDKLEFDLSRHTTHNALKAAILQIEQLGGGTNTGDALTSMKSIFAKSGRNVPKSLVVITDGESQDKVTLPAASVRDDGITIYAIGVKNAVEEQLIDIAGSKERSFFVYNFDSLNTIKHELVRDLCTPEACKNVKADILFLIDSSGSIHPDDFAKMKTFMNSLVNQVEVGPSQVQFGLIQFSDGAQEEFALNRYTKKSDVKAAISRIQQIGEGTLTGAALTFLSPYFDAAKGGRRSSNQYLIVITDGESYDAVAKPAAAIRAKGVTTYAIGVVNANGTQLQEIASKPSLVYIEENFDALEFLNKQILFEICNPVDPCKRTEIADIIFLVDSSISITSSQYTNMKRFMNAVVNDSMVGKDHVQFGVVIYSTTPEQQFPLNKYTSKNDVREAINGLVRMNGYTYTATALEYTQKRFESVYGGRNGVPRIIILITDGQTTREDRPKLEPVSKSLRDNGIIVFAVGVGGAKMQELELIAGQPDRWFLVQNYTSLEGLHENITHVVCEESHQPCSHDQLDLVFLIDGSASITQSNFTTMKTFMKEIVQSFTVAEDRVRIGVAQYSANPKKEFFLNEIYSSTVMENKINSISQLKATTYTGKGLTFVRQFFEPVNGGRKNQRVPQYLIVITDGNSNDTVEEAASVLRGDGVTIFSIGIGLLNNFELVQIAGKKENVFVVQNFEALDSIKRQIRKHVCDPSDEPITGECNVDITIAVDFSRRRSNTAVQQKLEFYLSEVMQRVSTLNNFSCVSGSQINIQFRYVVPGQDGKLLFDSDFENYNEDVIKKFVAKQSEVDTNLNVKFIESMWTRMKGLPSQKTKVIVVFTDGLDEAVETLKTTSMALRIDGLDALLLIGLESAQNLNELQEIQFGRGFSYYEPLSIGLNDLPNRMRKEIDTVAERKCCNVLCKCLGYEGLRGSPGSPGPKGNTGAKGSPGHPGEEGGTGERGPRGLNGTRGDNGCPGLRGQKGARGYRGDKGDDGENGIEGVTGEQGERGASGLAGEVGEPGPQGRKGPRGEPGERGERGLRGDPGDSGINNNIEGQKGFKGNPGQQGEPGQDGAEGEPGDNGLEGPRGRRGPPGLKGERGNPGEQGNRGEGGIQGPQGSRGEPGPPGLQGQQGLPGPQGGAGAVGGPGSAGNPGLKGQKGEPGDLGEKGDPGIPGRRGLPGVDGADGYGSAGLKGQKGHLGFPGYPGPQGEDGEPGKPGDIGPKGIRGIRGNAGQSGTQGDPGERGPSGSRGSKGPQGTVALMPCELVNFTRDNCPCFSGVFKCPVYPTEIVFAIDASEDVPAAAFQRMKNIIISLIEPLEIAESNCPRGARVAVVSYNSNVKYLIRFNDYKKKSLLLDAIRSIAPERSSAKRNLGQAMRFVGRNVFKRIRHGILMRKVAVFFANGPSQDAASLNTAVLEFSALNIVPAVIAFNDVPNTRNAFSMDESRRFQLFVWRRVQDQRFEVISQCSLCYDKCRPNEECELDPTPPSDVDMDIAFLLDSSRSISSDDFEREKLFVSNMLDHFLISSQPRVSDTGARVALLQQTAPNFLPNRNISPVKNEFDLVSYDSRNLMKRHIQESVSQLEGPSAVGYAVQWTVNNIFAKVPKARKHKVLFILIGSKTSYWDREMLREISRRAKCDKFTLFVLAFGTEINNSELTELSSIPHEQHSLHLLSLTKNEMMYAERFSHTFFNLLNREMNSYPPLAMQGECEGRGDTVFALQSSKLEVVTLEEDETVYEEEVLEEETEYEELETYSDVRTVEETVGGKVETKFISTGQPIIEGEEILSKDICTLRQEEGDCENYKLKWWYDSDLKECVQFWYGGCNGNKNRFETKEQCEILCSSS</sequence>
<keyword evidence="10" id="KW-0379">Hydroxylation</keyword>
<dbReference type="Proteomes" id="UP001295444">
    <property type="component" value="Chromosome 04"/>
</dbReference>
<dbReference type="Pfam" id="PF00014">
    <property type="entry name" value="Kunitz_BPTI"/>
    <property type="match status" value="1"/>
</dbReference>
<feature type="region of interest" description="Disordered" evidence="13">
    <location>
        <begin position="1796"/>
        <end position="2122"/>
    </location>
</feature>
<evidence type="ECO:0000256" key="8">
    <source>
        <dbReference type="ARBA" id="ARBA00023157"/>
    </source>
</evidence>
<dbReference type="Gene3D" id="3.40.50.410">
    <property type="entry name" value="von Willebrand factor, type A domain"/>
    <property type="match status" value="10"/>
</dbReference>
<evidence type="ECO:0000256" key="5">
    <source>
        <dbReference type="ARBA" id="ARBA00022737"/>
    </source>
</evidence>
<feature type="domain" description="VWFA" evidence="15">
    <location>
        <begin position="2155"/>
        <end position="2300"/>
    </location>
</feature>
<gene>
    <name evidence="17" type="ORF">PECUL_23A056183</name>
</gene>
<dbReference type="GO" id="GO:0005589">
    <property type="term" value="C:collagen type VI trimer"/>
    <property type="evidence" value="ECO:0007669"/>
    <property type="project" value="UniProtKB-ARBA"/>
</dbReference>
<dbReference type="FunFam" id="3.40.50.410:FF:000016">
    <property type="entry name" value="Collagen type VI alpha 3 chain"/>
    <property type="match status" value="1"/>
</dbReference>
<feature type="domain" description="VWFA" evidence="15">
    <location>
        <begin position="632"/>
        <end position="806"/>
    </location>
</feature>
<keyword evidence="8" id="KW-1015">Disulfide bond</keyword>
<dbReference type="Gene3D" id="4.10.410.10">
    <property type="entry name" value="Pancreatic trypsin inhibitor Kunitz domain"/>
    <property type="match status" value="1"/>
</dbReference>
<dbReference type="PROSITE" id="PS50279">
    <property type="entry name" value="BPTI_KUNITZ_2"/>
    <property type="match status" value="1"/>
</dbReference>
<dbReference type="PANTHER" id="PTHR24020:SF86">
    <property type="entry name" value="COLLAGEN, TYPE VI, ALPHA 4"/>
    <property type="match status" value="1"/>
</dbReference>
<dbReference type="PRINTS" id="PR00453">
    <property type="entry name" value="VWFADOMAIN"/>
</dbReference>
<dbReference type="SUPFAM" id="SSF57362">
    <property type="entry name" value="BPTI-like"/>
    <property type="match status" value="1"/>
</dbReference>
<evidence type="ECO:0000313" key="18">
    <source>
        <dbReference type="Proteomes" id="UP001295444"/>
    </source>
</evidence>
<feature type="domain" description="VWFA" evidence="15">
    <location>
        <begin position="2361"/>
        <end position="2562"/>
    </location>
</feature>
<dbReference type="InterPro" id="IPR050525">
    <property type="entry name" value="ECM_Assembly_Org"/>
</dbReference>
<feature type="compositionally biased region" description="Basic and acidic residues" evidence="13">
    <location>
        <begin position="1893"/>
        <end position="1909"/>
    </location>
</feature>
<dbReference type="Pfam" id="PF01391">
    <property type="entry name" value="Collagen"/>
    <property type="match status" value="1"/>
</dbReference>
<dbReference type="PANTHER" id="PTHR24020">
    <property type="entry name" value="COLLAGEN ALPHA"/>
    <property type="match status" value="1"/>
</dbReference>
<dbReference type="InterPro" id="IPR002035">
    <property type="entry name" value="VWF_A"/>
</dbReference>
<keyword evidence="4 14" id="KW-0732">Signal</keyword>
<feature type="domain" description="VWFA" evidence="15">
    <location>
        <begin position="1021"/>
        <end position="1190"/>
    </location>
</feature>
<dbReference type="InterPro" id="IPR002223">
    <property type="entry name" value="Kunitz_BPTI"/>
</dbReference>
<feature type="domain" description="VWFA" evidence="15">
    <location>
        <begin position="431"/>
        <end position="603"/>
    </location>
</feature>
<feature type="signal peptide" evidence="14">
    <location>
        <begin position="1"/>
        <end position="21"/>
    </location>
</feature>
<keyword evidence="18" id="KW-1185">Reference proteome</keyword>
<dbReference type="CDD" id="cd01450">
    <property type="entry name" value="vWFA_subfamily_ECM"/>
    <property type="match status" value="3"/>
</dbReference>
<feature type="compositionally biased region" description="Low complexity" evidence="13">
    <location>
        <begin position="2110"/>
        <end position="2122"/>
    </location>
</feature>
<feature type="compositionally biased region" description="Basic and acidic residues" evidence="13">
    <location>
        <begin position="2023"/>
        <end position="2035"/>
    </location>
</feature>
<dbReference type="CDD" id="cd01472">
    <property type="entry name" value="vWA_collagen"/>
    <property type="match status" value="5"/>
</dbReference>
<dbReference type="PRINTS" id="PR00759">
    <property type="entry name" value="BASICPTASE"/>
</dbReference>
<feature type="domain" description="BPTI/Kunitz inhibitor" evidence="16">
    <location>
        <begin position="2659"/>
        <end position="2709"/>
    </location>
</feature>
<evidence type="ECO:0000256" key="10">
    <source>
        <dbReference type="ARBA" id="ARBA00023278"/>
    </source>
</evidence>
<comment type="function">
    <text evidence="11">Collagen VI acts as a cell-binding protein.</text>
</comment>
<dbReference type="PROSITE" id="PS00280">
    <property type="entry name" value="BPTI_KUNITZ_1"/>
    <property type="match status" value="1"/>
</dbReference>
<feature type="chain" id="PRO_5041965610" evidence="14">
    <location>
        <begin position="22"/>
        <end position="2712"/>
    </location>
</feature>
<name>A0AAD1RX78_PELCU</name>
<evidence type="ECO:0000256" key="14">
    <source>
        <dbReference type="SAM" id="SignalP"/>
    </source>
</evidence>
<feature type="domain" description="VWFA" evidence="15">
    <location>
        <begin position="236"/>
        <end position="414"/>
    </location>
</feature>
<evidence type="ECO:0000256" key="1">
    <source>
        <dbReference type="ARBA" id="ARBA00004498"/>
    </source>
</evidence>
<dbReference type="FunFam" id="3.40.50.410:FF:000021">
    <property type="entry name" value="Collagen, type VI, alpha 3"/>
    <property type="match status" value="1"/>
</dbReference>
<dbReference type="FunFam" id="3.40.50.410:FF:000001">
    <property type="entry name" value="Collagen, type XII, alpha 1"/>
    <property type="match status" value="1"/>
</dbReference>
<dbReference type="InterPro" id="IPR036880">
    <property type="entry name" value="Kunitz_BPTI_sf"/>
</dbReference>
<dbReference type="SMART" id="SM00327">
    <property type="entry name" value="VWA"/>
    <property type="match status" value="11"/>
</dbReference>
<keyword evidence="2" id="KW-0964">Secreted</keyword>
<dbReference type="InterPro" id="IPR036465">
    <property type="entry name" value="vWFA_dom_sf"/>
</dbReference>
<feature type="compositionally biased region" description="Gly residues" evidence="13">
    <location>
        <begin position="1971"/>
        <end position="1980"/>
    </location>
</feature>
<comment type="similarity">
    <text evidence="12">Belongs to the type VI collagen family.</text>
</comment>
<feature type="domain" description="VWFA" evidence="15">
    <location>
        <begin position="839"/>
        <end position="1005"/>
    </location>
</feature>
<evidence type="ECO:0000256" key="7">
    <source>
        <dbReference type="ARBA" id="ARBA00023119"/>
    </source>
</evidence>
<feature type="compositionally biased region" description="Gly residues" evidence="13">
    <location>
        <begin position="2001"/>
        <end position="2016"/>
    </location>
</feature>
<keyword evidence="6" id="KW-0130">Cell adhesion</keyword>
<keyword evidence="7 17" id="KW-0176">Collagen</keyword>
<keyword evidence="3" id="KW-0272">Extracellular matrix</keyword>
<dbReference type="Pfam" id="PF00092">
    <property type="entry name" value="VWA"/>
    <property type="match status" value="10"/>
</dbReference>
<dbReference type="GO" id="GO:0004867">
    <property type="term" value="F:serine-type endopeptidase inhibitor activity"/>
    <property type="evidence" value="ECO:0007669"/>
    <property type="project" value="InterPro"/>
</dbReference>
<evidence type="ECO:0000259" key="16">
    <source>
        <dbReference type="PROSITE" id="PS50279"/>
    </source>
</evidence>
<evidence type="ECO:0000256" key="3">
    <source>
        <dbReference type="ARBA" id="ARBA00022530"/>
    </source>
</evidence>
<organism evidence="17 18">
    <name type="scientific">Pelobates cultripes</name>
    <name type="common">Western spadefoot toad</name>
    <dbReference type="NCBI Taxonomy" id="61616"/>
    <lineage>
        <taxon>Eukaryota</taxon>
        <taxon>Metazoa</taxon>
        <taxon>Chordata</taxon>
        <taxon>Craniata</taxon>
        <taxon>Vertebrata</taxon>
        <taxon>Euteleostomi</taxon>
        <taxon>Amphibia</taxon>
        <taxon>Batrachia</taxon>
        <taxon>Anura</taxon>
        <taxon>Pelobatoidea</taxon>
        <taxon>Pelobatidae</taxon>
        <taxon>Pelobates</taxon>
    </lineage>
</organism>
<comment type="subcellular location">
    <subcellularLocation>
        <location evidence="1">Secreted</location>
        <location evidence="1">Extracellular space</location>
        <location evidence="1">Extracellular matrix</location>
    </subcellularLocation>
</comment>
<feature type="domain" description="VWFA" evidence="15">
    <location>
        <begin position="1208"/>
        <end position="1381"/>
    </location>
</feature>
<dbReference type="EMBL" id="OW240915">
    <property type="protein sequence ID" value="CAH2283004.1"/>
    <property type="molecule type" value="Genomic_DNA"/>
</dbReference>
<evidence type="ECO:0000256" key="11">
    <source>
        <dbReference type="ARBA" id="ARBA00043858"/>
    </source>
</evidence>
<evidence type="ECO:0000259" key="15">
    <source>
        <dbReference type="PROSITE" id="PS50234"/>
    </source>
</evidence>
<dbReference type="CDD" id="cd22630">
    <property type="entry name" value="Kunitz_collagen_alpha6_VI"/>
    <property type="match status" value="1"/>
</dbReference>
<reference evidence="17" key="1">
    <citation type="submission" date="2022-03" db="EMBL/GenBank/DDBJ databases">
        <authorList>
            <person name="Alioto T."/>
            <person name="Alioto T."/>
            <person name="Gomez Garrido J."/>
        </authorList>
    </citation>
    <scope>NUCLEOTIDE SEQUENCE</scope>
</reference>
<feature type="compositionally biased region" description="Low complexity" evidence="13">
    <location>
        <begin position="2083"/>
        <end position="2095"/>
    </location>
</feature>
<dbReference type="FunFam" id="4.10.410.10:FF:000020">
    <property type="entry name" value="Collagen, type VI, alpha 3"/>
    <property type="match status" value="1"/>
</dbReference>
<feature type="domain" description="VWFA" evidence="15">
    <location>
        <begin position="1399"/>
        <end position="1570"/>
    </location>
</feature>
<evidence type="ECO:0000256" key="2">
    <source>
        <dbReference type="ARBA" id="ARBA00022525"/>
    </source>
</evidence>
<dbReference type="SUPFAM" id="SSF53300">
    <property type="entry name" value="vWA-like"/>
    <property type="match status" value="11"/>
</dbReference>
<dbReference type="InterPro" id="IPR020901">
    <property type="entry name" value="Prtase_inh_Kunz-CS"/>
</dbReference>